<reference evidence="1 4" key="1">
    <citation type="submission" date="2014-06" db="EMBL/GenBank/DDBJ databases">
        <title>Genomes of Alteromonas australica, a world apart.</title>
        <authorList>
            <person name="Gonzaga A."/>
            <person name="Lopez-Perez M."/>
            <person name="Rodriguez-Valera F."/>
        </authorList>
    </citation>
    <scope>NUCLEOTIDE SEQUENCE [LARGE SCALE GENOMIC DNA]</scope>
    <source>
        <strain evidence="1 4">H 17</strain>
    </source>
</reference>
<dbReference type="Proteomes" id="UP000264779">
    <property type="component" value="Unassembled WGS sequence"/>
</dbReference>
<dbReference type="EMBL" id="DNAN01000296">
    <property type="protein sequence ID" value="HAW75777.1"/>
    <property type="molecule type" value="Genomic_DNA"/>
</dbReference>
<dbReference type="GeneID" id="78255902"/>
<protein>
    <submittedName>
        <fullName evidence="1">DNA-binding protein</fullName>
    </submittedName>
</protein>
<evidence type="ECO:0000313" key="5">
    <source>
        <dbReference type="Proteomes" id="UP000263517"/>
    </source>
</evidence>
<dbReference type="GO" id="GO:0003677">
    <property type="term" value="F:DNA binding"/>
    <property type="evidence" value="ECO:0007669"/>
    <property type="project" value="UniProtKB-KW"/>
</dbReference>
<dbReference type="EMBL" id="DONK01000107">
    <property type="protein sequence ID" value="HBU51017.1"/>
    <property type="molecule type" value="Genomic_DNA"/>
</dbReference>
<evidence type="ECO:0000313" key="1">
    <source>
        <dbReference type="EMBL" id="AIF99605.1"/>
    </source>
</evidence>
<keyword evidence="1" id="KW-0238">DNA-binding</keyword>
<dbReference type="EMBL" id="CP008849">
    <property type="protein sequence ID" value="AIF99605.1"/>
    <property type="molecule type" value="Genomic_DNA"/>
</dbReference>
<dbReference type="Gene3D" id="1.10.260.40">
    <property type="entry name" value="lambda repressor-like DNA-binding domains"/>
    <property type="match status" value="1"/>
</dbReference>
<accession>A0A075P3P3</accession>
<sequence>MRELTLGEIRKQHRVKQEVVALALCVTASGVSKLESKRIQDVPLHRAAAYLAAVGGSLKVEVTLPDGGTVSVDGNTSA</sequence>
<dbReference type="Proteomes" id="UP000263517">
    <property type="component" value="Unassembled WGS sequence"/>
</dbReference>
<dbReference type="RefSeq" id="WP_044057680.1">
    <property type="nucleotide sequence ID" value="NZ_CAJXAX010000003.1"/>
</dbReference>
<reference evidence="5 6" key="2">
    <citation type="journal article" date="2018" name="Nat. Biotechnol.">
        <title>A standardized bacterial taxonomy based on genome phylogeny substantially revises the tree of life.</title>
        <authorList>
            <person name="Parks D.H."/>
            <person name="Chuvochina M."/>
            <person name="Waite D.W."/>
            <person name="Rinke C."/>
            <person name="Skarshewski A."/>
            <person name="Chaumeil P.A."/>
            <person name="Hugenholtz P."/>
        </authorList>
    </citation>
    <scope>NUCLEOTIDE SEQUENCE [LARGE SCALE GENOMIC DNA]</scope>
    <source>
        <strain evidence="3">UBA11621</strain>
        <strain evidence="2">UBA11978</strain>
    </source>
</reference>
<dbReference type="AlphaFoldDB" id="A0A075P3P3"/>
<dbReference type="Proteomes" id="UP000056090">
    <property type="component" value="Chromosome"/>
</dbReference>
<dbReference type="SUPFAM" id="SSF47413">
    <property type="entry name" value="lambda repressor-like DNA-binding domains"/>
    <property type="match status" value="1"/>
</dbReference>
<dbReference type="PATRIC" id="fig|589873.4.peg.3037"/>
<dbReference type="KEGG" id="aaus:EP12_14050"/>
<dbReference type="InterPro" id="IPR010982">
    <property type="entry name" value="Lambda_DNA-bd_dom_sf"/>
</dbReference>
<keyword evidence="4" id="KW-1185">Reference proteome</keyword>
<organism evidence="1 4">
    <name type="scientific">Alteromonas australica</name>
    <dbReference type="NCBI Taxonomy" id="589873"/>
    <lineage>
        <taxon>Bacteria</taxon>
        <taxon>Pseudomonadati</taxon>
        <taxon>Pseudomonadota</taxon>
        <taxon>Gammaproteobacteria</taxon>
        <taxon>Alteromonadales</taxon>
        <taxon>Alteromonadaceae</taxon>
        <taxon>Alteromonas/Salinimonas group</taxon>
        <taxon>Alteromonas</taxon>
    </lineage>
</organism>
<evidence type="ECO:0000313" key="2">
    <source>
        <dbReference type="EMBL" id="HAW75777.1"/>
    </source>
</evidence>
<evidence type="ECO:0000313" key="6">
    <source>
        <dbReference type="Proteomes" id="UP000264779"/>
    </source>
</evidence>
<proteinExistence type="predicted"/>
<dbReference type="OrthoDB" id="6332766at2"/>
<evidence type="ECO:0000313" key="3">
    <source>
        <dbReference type="EMBL" id="HBU51017.1"/>
    </source>
</evidence>
<name>A0A075P3P3_9ALTE</name>
<gene>
    <name evidence="2" type="ORF">DCW74_08585</name>
    <name evidence="3" type="ORF">DEB45_07140</name>
    <name evidence="1" type="ORF">EP13_13415</name>
</gene>
<evidence type="ECO:0000313" key="4">
    <source>
        <dbReference type="Proteomes" id="UP000056090"/>
    </source>
</evidence>
<dbReference type="KEGG" id="aal:EP13_13415"/>